<dbReference type="PANTHER" id="PTHR31025:SF29">
    <property type="entry name" value="SI:CH211-196P9.1"/>
    <property type="match status" value="1"/>
</dbReference>
<dbReference type="EMBL" id="WKFB01000182">
    <property type="protein sequence ID" value="KAF6732801.1"/>
    <property type="molecule type" value="Genomic_DNA"/>
</dbReference>
<gene>
    <name evidence="1" type="ORF">FQA47_012857</name>
</gene>
<evidence type="ECO:0000313" key="1">
    <source>
        <dbReference type="EMBL" id="KAF6732801.1"/>
    </source>
</evidence>
<protein>
    <submittedName>
        <fullName evidence="1">Uncharacterized protein</fullName>
    </submittedName>
</protein>
<dbReference type="AlphaFoldDB" id="A0A834FFC9"/>
<reference evidence="1" key="1">
    <citation type="journal article" name="BMC Genomics">
        <title>Long-read sequencing and de novo genome assembly of marine medaka (Oryzias melastigma).</title>
        <authorList>
            <person name="Liang P."/>
            <person name="Saqib H.S.A."/>
            <person name="Ni X."/>
            <person name="Shen Y."/>
        </authorList>
    </citation>
    <scope>NUCLEOTIDE SEQUENCE</scope>
    <source>
        <strain evidence="1">Bigg-433</strain>
    </source>
</reference>
<dbReference type="PANTHER" id="PTHR31025">
    <property type="entry name" value="SI:CH211-196P9.1-RELATED"/>
    <property type="match status" value="1"/>
</dbReference>
<proteinExistence type="predicted"/>
<organism evidence="1 2">
    <name type="scientific">Oryzias melastigma</name>
    <name type="common">Marine medaka</name>
    <dbReference type="NCBI Taxonomy" id="30732"/>
    <lineage>
        <taxon>Eukaryota</taxon>
        <taxon>Metazoa</taxon>
        <taxon>Chordata</taxon>
        <taxon>Craniata</taxon>
        <taxon>Vertebrata</taxon>
        <taxon>Euteleostomi</taxon>
        <taxon>Actinopterygii</taxon>
        <taxon>Neopterygii</taxon>
        <taxon>Teleostei</taxon>
        <taxon>Neoteleostei</taxon>
        <taxon>Acanthomorphata</taxon>
        <taxon>Ovalentaria</taxon>
        <taxon>Atherinomorphae</taxon>
        <taxon>Beloniformes</taxon>
        <taxon>Adrianichthyidae</taxon>
        <taxon>Oryziinae</taxon>
        <taxon>Oryzias</taxon>
    </lineage>
</organism>
<evidence type="ECO:0000313" key="2">
    <source>
        <dbReference type="Proteomes" id="UP000646548"/>
    </source>
</evidence>
<sequence>MLGKVEYGGVQKYVKVPHSEECFDFSRFLQDVADKFGLQVELLTEGVLVLMDQSGTEVDADIFDELLKSGVKSFKVGYKQQPVMDSTIIPPSVQNKRKDVREMDEDEAKERVRSVLRSNPKGEEIFKEYDKTKTLSDATRRQMVNILVADMTCAYGRVPPISVRPSYALGIVTLFPYLQDPYSKNGFIDQDFSMMFGDEVSGRFLAKWPSYFKNKVLAESQCLPSTSYIEELQASNDPEAEDYSGWDGDISALLLLLHLLPPTSKGHKKSAKISSAQAAHRLVRFIKEGASLTAFLEKVDARQPFLLCVGEQRKEIQRFFIMVDQKPIPSSALTSVAAFDVLFKAHFVFSISYDEPLSSFYTFIQTTVYNIDVGNTKESPRVKELRARLLQER</sequence>
<accession>A0A834FFC9</accession>
<dbReference type="Proteomes" id="UP000646548">
    <property type="component" value="Unassembled WGS sequence"/>
</dbReference>
<comment type="caution">
    <text evidence="1">The sequence shown here is derived from an EMBL/GenBank/DDBJ whole genome shotgun (WGS) entry which is preliminary data.</text>
</comment>
<name>A0A834FFC9_ORYME</name>